<evidence type="ECO:0000313" key="2">
    <source>
        <dbReference type="Proteomes" id="UP000235533"/>
    </source>
</evidence>
<dbReference type="InterPro" id="IPR023399">
    <property type="entry name" value="Baseplate-like_2-layer_sand"/>
</dbReference>
<dbReference type="Proteomes" id="UP000235533">
    <property type="component" value="Unassembled WGS sequence"/>
</dbReference>
<proteinExistence type="predicted"/>
<protein>
    <recommendedName>
        <fullName evidence="3">Phage protein D</fullName>
    </recommendedName>
</protein>
<organism evidence="1 2">
    <name type="scientific">Vibrio splendidus</name>
    <dbReference type="NCBI Taxonomy" id="29497"/>
    <lineage>
        <taxon>Bacteria</taxon>
        <taxon>Pseudomonadati</taxon>
        <taxon>Pseudomonadota</taxon>
        <taxon>Gammaproteobacteria</taxon>
        <taxon>Vibrionales</taxon>
        <taxon>Vibrionaceae</taxon>
        <taxon>Vibrio</taxon>
    </lineage>
</organism>
<name>A0A2N7JZE7_VIBSP</name>
<dbReference type="Gene3D" id="3.55.50.10">
    <property type="entry name" value="Baseplate protein-like domains"/>
    <property type="match status" value="1"/>
</dbReference>
<evidence type="ECO:0008006" key="3">
    <source>
        <dbReference type="Google" id="ProtNLM"/>
    </source>
</evidence>
<dbReference type="SUPFAM" id="SSF69279">
    <property type="entry name" value="Phage tail proteins"/>
    <property type="match status" value="1"/>
</dbReference>
<dbReference type="AlphaFoldDB" id="A0A2N7JZE7"/>
<reference evidence="2" key="1">
    <citation type="submission" date="2016-07" db="EMBL/GenBank/DDBJ databases">
        <title>Nontailed viruses are major unrecognized killers of bacteria in the ocean.</title>
        <authorList>
            <person name="Kauffman K."/>
            <person name="Hussain F."/>
            <person name="Yang J."/>
            <person name="Arevalo P."/>
            <person name="Brown J."/>
            <person name="Cutler M."/>
            <person name="Kelly L."/>
            <person name="Polz M.F."/>
        </authorList>
    </citation>
    <scope>NUCLEOTIDE SEQUENCE [LARGE SCALE GENOMIC DNA]</scope>
    <source>
        <strain evidence="2">10N.261.48.B5</strain>
    </source>
</reference>
<evidence type="ECO:0000313" key="1">
    <source>
        <dbReference type="EMBL" id="PMM65998.1"/>
    </source>
</evidence>
<dbReference type="Gene3D" id="2.30.300.10">
    <property type="entry name" value="Baseplate protein-like domain - beta roll fold"/>
    <property type="match status" value="1"/>
</dbReference>
<gene>
    <name evidence="1" type="ORF">BCT54_16280</name>
</gene>
<sequence length="331" mass="36328">MRDWPRAVRSLHQAKQMMLESLMRWSLSDANGSDGDSLTLTLSSVNVDGLPPKGEQYQVMLDGVDRGSFKISNRSFSIQPRTVDITMTVAPLSLKDNTGYRSRSNGSWHNTTLGQVIVDCVTPHGFTAIVAPELQKIEIENLYRTDESVHAFLRRLAKQYDAISKPVENGGFIFVPKGKAVSATGLSIESIMLSLPLVNEPQSSKFVNVTGELDGRDDFSGVETFFTRMEDGTKQPVQIGRAPFKRLSQEQSNEKEAIQTASAELRKIQRQGRKLSIDAPVMANAFAEGLLVLDKSFPDVAQGKYSIDSVRISGSGRSAKRMALAATLTGE</sequence>
<accession>A0A2N7JZE7</accession>
<dbReference type="EMBL" id="MCZF01000012">
    <property type="protein sequence ID" value="PMM65998.1"/>
    <property type="molecule type" value="Genomic_DNA"/>
</dbReference>
<comment type="caution">
    <text evidence="1">The sequence shown here is derived from an EMBL/GenBank/DDBJ whole genome shotgun (WGS) entry which is preliminary data.</text>
</comment>
<dbReference type="Gene3D" id="3.30.1920.10">
    <property type="entry name" value="Baseplate protein-like domains - 2 layer sandwich fold"/>
    <property type="match status" value="1"/>
</dbReference>